<dbReference type="Pfam" id="PF00561">
    <property type="entry name" value="Abhydrolase_1"/>
    <property type="match status" value="1"/>
</dbReference>
<dbReference type="RefSeq" id="WP_171327829.1">
    <property type="nucleotide sequence ID" value="NZ_WVRA01000001.1"/>
</dbReference>
<dbReference type="NCBIfam" id="TIGR03056">
    <property type="entry name" value="bchO_mg_che_rel"/>
    <property type="match status" value="1"/>
</dbReference>
<name>A0AA90YR42_9RHOB</name>
<organism evidence="2 3">
    <name type="scientific">Ruegeria atlantica</name>
    <dbReference type="NCBI Taxonomy" id="81569"/>
    <lineage>
        <taxon>Bacteria</taxon>
        <taxon>Pseudomonadati</taxon>
        <taxon>Pseudomonadota</taxon>
        <taxon>Alphaproteobacteria</taxon>
        <taxon>Rhodobacterales</taxon>
        <taxon>Roseobacteraceae</taxon>
        <taxon>Ruegeria</taxon>
    </lineage>
</organism>
<dbReference type="PRINTS" id="PR00111">
    <property type="entry name" value="ABHYDROLASE"/>
</dbReference>
<gene>
    <name evidence="2" type="ORF">GS634_00640</name>
</gene>
<protein>
    <submittedName>
        <fullName evidence="2">Alpha/beta fold hydrolase</fullName>
    </submittedName>
</protein>
<dbReference type="PANTHER" id="PTHR43798:SF33">
    <property type="entry name" value="HYDROLASE, PUTATIVE (AFU_ORTHOLOGUE AFUA_2G14860)-RELATED"/>
    <property type="match status" value="1"/>
</dbReference>
<dbReference type="SUPFAM" id="SSF53474">
    <property type="entry name" value="alpha/beta-Hydrolases"/>
    <property type="match status" value="1"/>
</dbReference>
<keyword evidence="2" id="KW-0378">Hydrolase</keyword>
<evidence type="ECO:0000313" key="3">
    <source>
        <dbReference type="Proteomes" id="UP000597886"/>
    </source>
</evidence>
<comment type="caution">
    <text evidence="2">The sequence shown here is derived from an EMBL/GenBank/DDBJ whole genome shotgun (WGS) entry which is preliminary data.</text>
</comment>
<dbReference type="Gene3D" id="3.40.50.1820">
    <property type="entry name" value="alpha/beta hydrolase"/>
    <property type="match status" value="1"/>
</dbReference>
<dbReference type="InterPro" id="IPR029058">
    <property type="entry name" value="AB_hydrolase_fold"/>
</dbReference>
<dbReference type="EMBL" id="WVRA01000001">
    <property type="protein sequence ID" value="NOE16625.1"/>
    <property type="molecule type" value="Genomic_DNA"/>
</dbReference>
<evidence type="ECO:0000313" key="2">
    <source>
        <dbReference type="EMBL" id="NOE16625.1"/>
    </source>
</evidence>
<dbReference type="GO" id="GO:0047372">
    <property type="term" value="F:monoacylglycerol lipase activity"/>
    <property type="evidence" value="ECO:0007669"/>
    <property type="project" value="TreeGrafter"/>
</dbReference>
<reference evidence="2" key="1">
    <citation type="submission" date="2019-12" db="EMBL/GenBank/DDBJ databases">
        <title>Ruegeria JWLKs population differentiation of coral mucus and skeleton niches.</title>
        <authorList>
            <person name="Luo D."/>
        </authorList>
    </citation>
    <scope>NUCLEOTIDE SEQUENCE</scope>
    <source>
        <strain evidence="2">HKCCD6181</strain>
    </source>
</reference>
<feature type="domain" description="AB hydrolase-1" evidence="1">
    <location>
        <begin position="35"/>
        <end position="275"/>
    </location>
</feature>
<dbReference type="Proteomes" id="UP000597886">
    <property type="component" value="Unassembled WGS sequence"/>
</dbReference>
<dbReference type="InterPro" id="IPR017497">
    <property type="entry name" value="BchO"/>
</dbReference>
<proteinExistence type="predicted"/>
<dbReference type="AlphaFoldDB" id="A0AA90YR42"/>
<dbReference type="GO" id="GO:0016020">
    <property type="term" value="C:membrane"/>
    <property type="evidence" value="ECO:0007669"/>
    <property type="project" value="TreeGrafter"/>
</dbReference>
<dbReference type="GO" id="GO:0046464">
    <property type="term" value="P:acylglycerol catabolic process"/>
    <property type="evidence" value="ECO:0007669"/>
    <property type="project" value="TreeGrafter"/>
</dbReference>
<dbReference type="InterPro" id="IPR050266">
    <property type="entry name" value="AB_hydrolase_sf"/>
</dbReference>
<dbReference type="InterPro" id="IPR000073">
    <property type="entry name" value="AB_hydrolase_1"/>
</dbReference>
<dbReference type="PANTHER" id="PTHR43798">
    <property type="entry name" value="MONOACYLGLYCEROL LIPASE"/>
    <property type="match status" value="1"/>
</dbReference>
<evidence type="ECO:0000259" key="1">
    <source>
        <dbReference type="Pfam" id="PF00561"/>
    </source>
</evidence>
<accession>A0AA90YR42</accession>
<sequence length="296" mass="32559">MDWQRDLPTWPHNAWSRRVVCAPHRWHVQEYGKGPTLLFLHGAGASTHSWNAMMTELSRDHHVVAIDLPGHGFTTLGASNRSGLTQISEDVAALCKQEGWRPQKIIAHSAGAAIALQLCEHHLTPDTQPQSVLAINPAFTDFDGLAGVLFPLIAKSLAVNPLTPWLFTLGPDAMSRAKRLIASTGSTIPAEQLSLYARLLKDRKHVQGALFMMAQWSLRGFRTILSQSQIPMEIVVGLNDQAVPPDRTAEVQQSLPNSTLTELPNLGHLAHEEAPELFVSLVRSAIQDSRQSDPRP</sequence>